<sequence>MSVPLGMRKPGFMVTFSFNKRINIRAADVAMTSRAPKKSIEREGERENTKKKKKRIFEKGTGADLLQGDQFSWRHHLAICITHFSPLPDSQTIRRSHTIYQVVCSIFAPNQSKRRKERKKISQPLQQVSIYILHSKYLRRVHDPKRHLPWISCQAADHPRCDRLVGAGLRSIGNLAFWISGCCPAPPPMGIFSLFPPSCFPPQLRISLPLISGLVVRSFFRALVWLLR</sequence>
<evidence type="ECO:0000256" key="1">
    <source>
        <dbReference type="SAM" id="MobiDB-lite"/>
    </source>
</evidence>
<dbReference type="AlphaFoldDB" id="A0A1L9U4H0"/>
<organism evidence="2 3">
    <name type="scientific">Aspergillus brasiliensis (strain CBS 101740 / IMI 381727 / IBT 21946)</name>
    <dbReference type="NCBI Taxonomy" id="767769"/>
    <lineage>
        <taxon>Eukaryota</taxon>
        <taxon>Fungi</taxon>
        <taxon>Dikarya</taxon>
        <taxon>Ascomycota</taxon>
        <taxon>Pezizomycotina</taxon>
        <taxon>Eurotiomycetes</taxon>
        <taxon>Eurotiomycetidae</taxon>
        <taxon>Eurotiales</taxon>
        <taxon>Aspergillaceae</taxon>
        <taxon>Aspergillus</taxon>
        <taxon>Aspergillus subgen. Circumdati</taxon>
    </lineage>
</organism>
<feature type="compositionally biased region" description="Basic and acidic residues" evidence="1">
    <location>
        <begin position="38"/>
        <end position="48"/>
    </location>
</feature>
<dbReference type="VEuPathDB" id="FungiDB:ASPBRDRAFT_420328"/>
<feature type="region of interest" description="Disordered" evidence="1">
    <location>
        <begin position="33"/>
        <end position="53"/>
    </location>
</feature>
<keyword evidence="3" id="KW-1185">Reference proteome</keyword>
<proteinExistence type="predicted"/>
<reference evidence="3" key="1">
    <citation type="journal article" date="2017" name="Genome Biol.">
        <title>Comparative genomics reveals high biological diversity and specific adaptations in the industrially and medically important fungal genus Aspergillus.</title>
        <authorList>
            <person name="de Vries R.P."/>
            <person name="Riley R."/>
            <person name="Wiebenga A."/>
            <person name="Aguilar-Osorio G."/>
            <person name="Amillis S."/>
            <person name="Uchima C.A."/>
            <person name="Anderluh G."/>
            <person name="Asadollahi M."/>
            <person name="Askin M."/>
            <person name="Barry K."/>
            <person name="Battaglia E."/>
            <person name="Bayram O."/>
            <person name="Benocci T."/>
            <person name="Braus-Stromeyer S.A."/>
            <person name="Caldana C."/>
            <person name="Canovas D."/>
            <person name="Cerqueira G.C."/>
            <person name="Chen F."/>
            <person name="Chen W."/>
            <person name="Choi C."/>
            <person name="Clum A."/>
            <person name="Dos Santos R.A."/>
            <person name="Damasio A.R."/>
            <person name="Diallinas G."/>
            <person name="Emri T."/>
            <person name="Fekete E."/>
            <person name="Flipphi M."/>
            <person name="Freyberg S."/>
            <person name="Gallo A."/>
            <person name="Gournas C."/>
            <person name="Habgood R."/>
            <person name="Hainaut M."/>
            <person name="Harispe M.L."/>
            <person name="Henrissat B."/>
            <person name="Hilden K.S."/>
            <person name="Hope R."/>
            <person name="Hossain A."/>
            <person name="Karabika E."/>
            <person name="Karaffa L."/>
            <person name="Karanyi Z."/>
            <person name="Krasevec N."/>
            <person name="Kuo A."/>
            <person name="Kusch H."/>
            <person name="LaButti K."/>
            <person name="Lagendijk E.L."/>
            <person name="Lapidus A."/>
            <person name="Levasseur A."/>
            <person name="Lindquist E."/>
            <person name="Lipzen A."/>
            <person name="Logrieco A.F."/>
            <person name="MacCabe A."/>
            <person name="Maekelae M.R."/>
            <person name="Malavazi I."/>
            <person name="Melin P."/>
            <person name="Meyer V."/>
            <person name="Mielnichuk N."/>
            <person name="Miskei M."/>
            <person name="Molnar A.P."/>
            <person name="Mule G."/>
            <person name="Ngan C.Y."/>
            <person name="Orejas M."/>
            <person name="Orosz E."/>
            <person name="Ouedraogo J.P."/>
            <person name="Overkamp K.M."/>
            <person name="Park H.-S."/>
            <person name="Perrone G."/>
            <person name="Piumi F."/>
            <person name="Punt P.J."/>
            <person name="Ram A.F."/>
            <person name="Ramon A."/>
            <person name="Rauscher S."/>
            <person name="Record E."/>
            <person name="Riano-Pachon D.M."/>
            <person name="Robert V."/>
            <person name="Roehrig J."/>
            <person name="Ruller R."/>
            <person name="Salamov A."/>
            <person name="Salih N.S."/>
            <person name="Samson R.A."/>
            <person name="Sandor E."/>
            <person name="Sanguinetti M."/>
            <person name="Schuetze T."/>
            <person name="Sepcic K."/>
            <person name="Shelest E."/>
            <person name="Sherlock G."/>
            <person name="Sophianopoulou V."/>
            <person name="Squina F.M."/>
            <person name="Sun H."/>
            <person name="Susca A."/>
            <person name="Todd R.B."/>
            <person name="Tsang A."/>
            <person name="Unkles S.E."/>
            <person name="van de Wiele N."/>
            <person name="van Rossen-Uffink D."/>
            <person name="Oliveira J.V."/>
            <person name="Vesth T.C."/>
            <person name="Visser J."/>
            <person name="Yu J.-H."/>
            <person name="Zhou M."/>
            <person name="Andersen M.R."/>
            <person name="Archer D.B."/>
            <person name="Baker S.E."/>
            <person name="Benoit I."/>
            <person name="Brakhage A.A."/>
            <person name="Braus G.H."/>
            <person name="Fischer R."/>
            <person name="Frisvad J.C."/>
            <person name="Goldman G.H."/>
            <person name="Houbraken J."/>
            <person name="Oakley B."/>
            <person name="Pocsi I."/>
            <person name="Scazzocchio C."/>
            <person name="Seiboth B."/>
            <person name="vanKuyk P.A."/>
            <person name="Wortman J."/>
            <person name="Dyer P.S."/>
            <person name="Grigoriev I.V."/>
        </authorList>
    </citation>
    <scope>NUCLEOTIDE SEQUENCE [LARGE SCALE GENOMIC DNA]</scope>
    <source>
        <strain evidence="3">CBS 101740 / IMI 381727 / IBT 21946</strain>
    </source>
</reference>
<dbReference type="Proteomes" id="UP000184499">
    <property type="component" value="Unassembled WGS sequence"/>
</dbReference>
<dbReference type="EMBL" id="KV878698">
    <property type="protein sequence ID" value="OJJ66559.1"/>
    <property type="molecule type" value="Genomic_DNA"/>
</dbReference>
<evidence type="ECO:0000313" key="3">
    <source>
        <dbReference type="Proteomes" id="UP000184499"/>
    </source>
</evidence>
<gene>
    <name evidence="2" type="ORF">ASPBRDRAFT_420328</name>
</gene>
<accession>A0A1L9U4H0</accession>
<dbReference type="GeneID" id="93577208"/>
<protein>
    <submittedName>
        <fullName evidence="2">Uncharacterized protein</fullName>
    </submittedName>
</protein>
<dbReference type="RefSeq" id="XP_067473809.1">
    <property type="nucleotide sequence ID" value="XM_067624720.1"/>
</dbReference>
<name>A0A1L9U4H0_ASPBC</name>
<evidence type="ECO:0000313" key="2">
    <source>
        <dbReference type="EMBL" id="OJJ66559.1"/>
    </source>
</evidence>